<dbReference type="PROSITE" id="PS00409">
    <property type="entry name" value="PROKAR_NTER_METHYL"/>
    <property type="match status" value="1"/>
</dbReference>
<gene>
    <name evidence="1" type="ORF">MM171A00097_0057</name>
    <name evidence="2" type="ORF">MM171B00243_0009</name>
</gene>
<dbReference type="InterPro" id="IPR012902">
    <property type="entry name" value="N_methyl_site"/>
</dbReference>
<name>A0A6H1Z882_9ZZZZ</name>
<accession>A0A6H1Z882</accession>
<dbReference type="NCBIfam" id="TIGR02532">
    <property type="entry name" value="IV_pilin_GFxxxE"/>
    <property type="match status" value="1"/>
</dbReference>
<dbReference type="GO" id="GO:0032259">
    <property type="term" value="P:methylation"/>
    <property type="evidence" value="ECO:0007669"/>
    <property type="project" value="UniProtKB-KW"/>
</dbReference>
<dbReference type="EMBL" id="MT143710">
    <property type="protein sequence ID" value="QJA43410.1"/>
    <property type="molecule type" value="Genomic_DNA"/>
</dbReference>
<dbReference type="AlphaFoldDB" id="A0A6H1Z882"/>
<dbReference type="Pfam" id="PF07963">
    <property type="entry name" value="N_methyl"/>
    <property type="match status" value="1"/>
</dbReference>
<evidence type="ECO:0000313" key="2">
    <source>
        <dbReference type="EMBL" id="QJB04455.1"/>
    </source>
</evidence>
<keyword evidence="1" id="KW-0489">Methyltransferase</keyword>
<dbReference type="SUPFAM" id="SSF54523">
    <property type="entry name" value="Pili subunits"/>
    <property type="match status" value="1"/>
</dbReference>
<keyword evidence="1" id="KW-0808">Transferase</keyword>
<proteinExistence type="predicted"/>
<dbReference type="GO" id="GO:0008168">
    <property type="term" value="F:methyltransferase activity"/>
    <property type="evidence" value="ECO:0007669"/>
    <property type="project" value="UniProtKB-KW"/>
</dbReference>
<organism evidence="1">
    <name type="scientific">viral metagenome</name>
    <dbReference type="NCBI Taxonomy" id="1070528"/>
    <lineage>
        <taxon>unclassified sequences</taxon>
        <taxon>metagenomes</taxon>
        <taxon>organismal metagenomes</taxon>
    </lineage>
</organism>
<dbReference type="Gene3D" id="3.30.700.10">
    <property type="entry name" value="Glycoprotein, Type 4 Pilin"/>
    <property type="match status" value="1"/>
</dbReference>
<evidence type="ECO:0000313" key="1">
    <source>
        <dbReference type="EMBL" id="QJA43410.1"/>
    </source>
</evidence>
<reference evidence="1" key="1">
    <citation type="submission" date="2020-03" db="EMBL/GenBank/DDBJ databases">
        <title>The deep terrestrial virosphere.</title>
        <authorList>
            <person name="Holmfeldt K."/>
            <person name="Nilsson E."/>
            <person name="Simone D."/>
            <person name="Lopez-Fernandez M."/>
            <person name="Wu X."/>
            <person name="de Brujin I."/>
            <person name="Lundin D."/>
            <person name="Andersson A."/>
            <person name="Bertilsson S."/>
            <person name="Dopson M."/>
        </authorList>
    </citation>
    <scope>NUCLEOTIDE SEQUENCE</scope>
    <source>
        <strain evidence="1">MM171A00097</strain>
        <strain evidence="2">MM171B00243</strain>
    </source>
</reference>
<protein>
    <submittedName>
        <fullName evidence="1">Putative methyltransferase</fullName>
    </submittedName>
</protein>
<dbReference type="EMBL" id="MT143883">
    <property type="protein sequence ID" value="QJB04455.1"/>
    <property type="molecule type" value="Genomic_DNA"/>
</dbReference>
<dbReference type="InterPro" id="IPR045584">
    <property type="entry name" value="Pilin-like"/>
</dbReference>
<sequence>MKKVLKQFRYGEKGFTLIELLVVVAVLGVLAAVAVPNVGRFIGQGKIEAYDTELRNVVTATMGMMVESTTATLVGITTGDMDLVLTTDAPPLLLSDYMAGLDADGIVKTGCTYTFEADGTVTQASTP</sequence>